<sequence length="114" mass="12815">MPRNDETDDFEDLDDTDHKVERSTLADEGFEVAVLDQDNMTGTMWYGPPKEAQSYADAAQLEAESMADRFVGRFDRVEVAVSDRDGHYVFHKPLLECLGTEARAKYEPAVSPSP</sequence>
<dbReference type="EMBL" id="CP001511">
    <property type="protein sequence ID" value="ACS43762.1"/>
    <property type="molecule type" value="Genomic_DNA"/>
</dbReference>
<reference evidence="1 2" key="1">
    <citation type="journal article" date="2009" name="PLoS ONE">
        <title>Methylobacterium genome sequences: a reference blueprint to investigate microbial metabolism of C1 compounds from natural and industrial sources.</title>
        <authorList>
            <person name="Vuilleumier S."/>
            <person name="Chistoserdova L."/>
            <person name="Lee M.-C."/>
            <person name="Bringel F."/>
            <person name="Lajus A."/>
            <person name="Zhou Y."/>
            <person name="Gourion B."/>
            <person name="Barbe V."/>
            <person name="Chang J."/>
            <person name="Cruveiller S."/>
            <person name="Dossat C."/>
            <person name="Gillett W."/>
            <person name="Gruffaz C."/>
            <person name="Haugen E."/>
            <person name="Hourcade E."/>
            <person name="Levy R."/>
            <person name="Mangenot S."/>
            <person name="Muller E."/>
            <person name="Nadalig T."/>
            <person name="Pagni M."/>
            <person name="Penny C."/>
            <person name="Peyraud R."/>
            <person name="Robinson D.G."/>
            <person name="Roche D."/>
            <person name="Rouy Z."/>
            <person name="Saenampechek C."/>
            <person name="Salvignol G."/>
            <person name="Vallenet D."/>
            <person name="Wu Z."/>
            <person name="Marx C.J."/>
            <person name="Vorholt J.A."/>
            <person name="Olson M.V."/>
            <person name="Kaul R."/>
            <person name="Weissenbach J."/>
            <person name="Medigue C."/>
            <person name="Lidstrom M.E."/>
        </authorList>
    </citation>
    <scope>NUCLEOTIDE SEQUENCE [LARGE SCALE GENOMIC DNA]</scope>
    <source>
        <strain evidence="2">ATCC 14718 / DSM 1338 / JCM 2805 / NCIMB 9133 / AM1</strain>
    </source>
</reference>
<evidence type="ECO:0000313" key="2">
    <source>
        <dbReference type="Proteomes" id="UP000009081"/>
    </source>
</evidence>
<proteinExistence type="predicted"/>
<dbReference type="RefSeq" id="WP_012754193.1">
    <property type="nucleotide sequence ID" value="NC_012811.1"/>
</dbReference>
<gene>
    <name evidence="1" type="ordered locus">MexAM1_META2p0968</name>
</gene>
<name>C5B5N0_METEA</name>
<dbReference type="Proteomes" id="UP000009081">
    <property type="component" value="Plasmid megaplasmid"/>
</dbReference>
<keyword evidence="1" id="KW-0614">Plasmid</keyword>
<dbReference type="KEGG" id="mea:Mex_2p0968"/>
<organism evidence="1 2">
    <name type="scientific">Methylorubrum extorquens (strain ATCC 14718 / DSM 1338 / JCM 2805 / NCIMB 9133 / AM1)</name>
    <name type="common">Methylobacterium extorquens</name>
    <dbReference type="NCBI Taxonomy" id="272630"/>
    <lineage>
        <taxon>Bacteria</taxon>
        <taxon>Pseudomonadati</taxon>
        <taxon>Pseudomonadota</taxon>
        <taxon>Alphaproteobacteria</taxon>
        <taxon>Hyphomicrobiales</taxon>
        <taxon>Methylobacteriaceae</taxon>
        <taxon>Methylorubrum</taxon>
    </lineage>
</organism>
<protein>
    <submittedName>
        <fullName evidence="1">Uncharacterized protein</fullName>
    </submittedName>
</protein>
<accession>C5B5N0</accession>
<keyword evidence="2" id="KW-1185">Reference proteome</keyword>
<dbReference type="HOGENOM" id="CLU_2118158_0_0_5"/>
<dbReference type="AlphaFoldDB" id="C5B5N0"/>
<geneLocation type="plasmid" evidence="1 2">
    <name>megaplasmid</name>
</geneLocation>
<evidence type="ECO:0000313" key="1">
    <source>
        <dbReference type="EMBL" id="ACS43762.1"/>
    </source>
</evidence>